<dbReference type="Gene3D" id="3.30.1490.100">
    <property type="entry name" value="DNA polymerase, Y-family, little finger domain"/>
    <property type="match status" value="1"/>
</dbReference>
<evidence type="ECO:0000313" key="7">
    <source>
        <dbReference type="Proteomes" id="UP000824164"/>
    </source>
</evidence>
<keyword evidence="4" id="KW-0808">Transferase</keyword>
<feature type="active site" evidence="4">
    <location>
        <position position="112"/>
    </location>
</feature>
<dbReference type="Proteomes" id="UP000824164">
    <property type="component" value="Unassembled WGS sequence"/>
</dbReference>
<dbReference type="CDD" id="cd03586">
    <property type="entry name" value="PolY_Pol_IV_kappa"/>
    <property type="match status" value="1"/>
</dbReference>
<feature type="binding site" evidence="4">
    <location>
        <position position="9"/>
    </location>
    <ligand>
        <name>Mg(2+)</name>
        <dbReference type="ChEBI" id="CHEBI:18420"/>
    </ligand>
</feature>
<feature type="binding site" evidence="4">
    <location>
        <position position="111"/>
    </location>
    <ligand>
        <name>Mg(2+)</name>
        <dbReference type="ChEBI" id="CHEBI:18420"/>
    </ligand>
</feature>
<dbReference type="SUPFAM" id="SSF100879">
    <property type="entry name" value="Lesion bypass DNA polymerase (Y-family), little finger domain"/>
    <property type="match status" value="1"/>
</dbReference>
<keyword evidence="2 4" id="KW-0515">Mutator protein</keyword>
<keyword evidence="4" id="KW-0548">Nucleotidyltransferase</keyword>
<dbReference type="GO" id="GO:0003684">
    <property type="term" value="F:damaged DNA binding"/>
    <property type="evidence" value="ECO:0007669"/>
    <property type="project" value="InterPro"/>
</dbReference>
<gene>
    <name evidence="4" type="primary">dinB</name>
    <name evidence="6" type="ORF">IAB63_05520</name>
</gene>
<dbReference type="PROSITE" id="PS50173">
    <property type="entry name" value="UMUC"/>
    <property type="match status" value="1"/>
</dbReference>
<evidence type="ECO:0000256" key="1">
    <source>
        <dbReference type="ARBA" id="ARBA00010945"/>
    </source>
</evidence>
<dbReference type="EC" id="2.7.7.7" evidence="4"/>
<dbReference type="EMBL" id="DVLT01000038">
    <property type="protein sequence ID" value="HIU02693.1"/>
    <property type="molecule type" value="Genomic_DNA"/>
</dbReference>
<comment type="similarity">
    <text evidence="1 4">Belongs to the DNA polymerase type-Y family.</text>
</comment>
<keyword evidence="4" id="KW-0234">DNA repair</keyword>
<dbReference type="GO" id="GO:0000287">
    <property type="term" value="F:magnesium ion binding"/>
    <property type="evidence" value="ECO:0007669"/>
    <property type="project" value="UniProtKB-UniRule"/>
</dbReference>
<keyword evidence="4" id="KW-0963">Cytoplasm</keyword>
<protein>
    <recommendedName>
        <fullName evidence="4">DNA polymerase IV</fullName>
        <shortName evidence="4">Pol IV</shortName>
        <ecNumber evidence="4">2.7.7.7</ecNumber>
    </recommendedName>
</protein>
<comment type="subcellular location">
    <subcellularLocation>
        <location evidence="4">Cytoplasm</location>
    </subcellularLocation>
</comment>
<dbReference type="InterPro" id="IPR022880">
    <property type="entry name" value="DNApol_IV"/>
</dbReference>
<dbReference type="InterPro" id="IPR017961">
    <property type="entry name" value="DNA_pol_Y-fam_little_finger"/>
</dbReference>
<keyword evidence="4" id="KW-0479">Metal-binding</keyword>
<dbReference type="PANTHER" id="PTHR11076:SF33">
    <property type="entry name" value="DNA POLYMERASE KAPPA"/>
    <property type="match status" value="1"/>
</dbReference>
<dbReference type="InterPro" id="IPR043128">
    <property type="entry name" value="Rev_trsase/Diguanyl_cyclase"/>
</dbReference>
<dbReference type="Pfam" id="PF00817">
    <property type="entry name" value="IMS"/>
    <property type="match status" value="1"/>
</dbReference>
<organism evidence="6 7">
    <name type="scientific">Candidatus Onthocola gallistercoris</name>
    <dbReference type="NCBI Taxonomy" id="2840876"/>
    <lineage>
        <taxon>Bacteria</taxon>
        <taxon>Bacillati</taxon>
        <taxon>Bacillota</taxon>
        <taxon>Bacilli</taxon>
        <taxon>Candidatus Onthocola</taxon>
    </lineage>
</organism>
<keyword evidence="4" id="KW-0227">DNA damage</keyword>
<dbReference type="GO" id="GO:0005829">
    <property type="term" value="C:cytosol"/>
    <property type="evidence" value="ECO:0007669"/>
    <property type="project" value="TreeGrafter"/>
</dbReference>
<comment type="catalytic activity">
    <reaction evidence="4">
        <text>DNA(n) + a 2'-deoxyribonucleoside 5'-triphosphate = DNA(n+1) + diphosphate</text>
        <dbReference type="Rhea" id="RHEA:22508"/>
        <dbReference type="Rhea" id="RHEA-COMP:17339"/>
        <dbReference type="Rhea" id="RHEA-COMP:17340"/>
        <dbReference type="ChEBI" id="CHEBI:33019"/>
        <dbReference type="ChEBI" id="CHEBI:61560"/>
        <dbReference type="ChEBI" id="CHEBI:173112"/>
        <dbReference type="EC" id="2.7.7.7"/>
    </reaction>
</comment>
<dbReference type="GO" id="GO:0009432">
    <property type="term" value="P:SOS response"/>
    <property type="evidence" value="ECO:0007669"/>
    <property type="project" value="TreeGrafter"/>
</dbReference>
<dbReference type="Pfam" id="PF11798">
    <property type="entry name" value="IMS_HHH"/>
    <property type="match status" value="1"/>
</dbReference>
<evidence type="ECO:0000259" key="5">
    <source>
        <dbReference type="PROSITE" id="PS50173"/>
    </source>
</evidence>
<dbReference type="GO" id="GO:0003887">
    <property type="term" value="F:DNA-directed DNA polymerase activity"/>
    <property type="evidence" value="ECO:0007669"/>
    <property type="project" value="UniProtKB-UniRule"/>
</dbReference>
<evidence type="ECO:0000256" key="3">
    <source>
        <dbReference type="ARBA" id="ARBA00022932"/>
    </source>
</evidence>
<dbReference type="Gene3D" id="3.30.70.270">
    <property type="match status" value="1"/>
</dbReference>
<dbReference type="AlphaFoldDB" id="A0A9D1HGB8"/>
<accession>A0A9D1HGB8</accession>
<dbReference type="SUPFAM" id="SSF56672">
    <property type="entry name" value="DNA/RNA polymerases"/>
    <property type="match status" value="1"/>
</dbReference>
<dbReference type="InterPro" id="IPR001126">
    <property type="entry name" value="UmuC"/>
</dbReference>
<dbReference type="Gene3D" id="1.10.150.20">
    <property type="entry name" value="5' to 3' exonuclease, C-terminal subdomain"/>
    <property type="match status" value="1"/>
</dbReference>
<dbReference type="GO" id="GO:0006261">
    <property type="term" value="P:DNA-templated DNA replication"/>
    <property type="evidence" value="ECO:0007669"/>
    <property type="project" value="UniProtKB-UniRule"/>
</dbReference>
<proteinExistence type="inferred from homology"/>
<dbReference type="GO" id="GO:0006281">
    <property type="term" value="P:DNA repair"/>
    <property type="evidence" value="ECO:0007669"/>
    <property type="project" value="UniProtKB-UniRule"/>
</dbReference>
<dbReference type="InterPro" id="IPR043502">
    <property type="entry name" value="DNA/RNA_pol_sf"/>
</dbReference>
<dbReference type="HAMAP" id="MF_01113">
    <property type="entry name" value="DNApol_IV"/>
    <property type="match status" value="1"/>
</dbReference>
<dbReference type="PANTHER" id="PTHR11076">
    <property type="entry name" value="DNA REPAIR POLYMERASE UMUC / TRANSFERASE FAMILY MEMBER"/>
    <property type="match status" value="1"/>
</dbReference>
<dbReference type="InterPro" id="IPR050116">
    <property type="entry name" value="DNA_polymerase-Y"/>
</dbReference>
<dbReference type="InterPro" id="IPR036775">
    <property type="entry name" value="DNA_pol_Y-fam_lit_finger_sf"/>
</dbReference>
<comment type="function">
    <text evidence="4">Poorly processive, error-prone DNA polymerase involved in untargeted mutagenesis. Copies undamaged DNA at stalled replication forks, which arise in vivo from mismatched or misaligned primer ends. These misaligned primers can be extended by PolIV. Exhibits no 3'-5' exonuclease (proofreading) activity. May be involved in translesional synthesis, in conjunction with the beta clamp from PolIII.</text>
</comment>
<comment type="caution">
    <text evidence="6">The sequence shown here is derived from an EMBL/GenBank/DDBJ whole genome shotgun (WGS) entry which is preliminary data.</text>
</comment>
<keyword evidence="4" id="KW-0238">DNA-binding</keyword>
<dbReference type="Pfam" id="PF11799">
    <property type="entry name" value="IMS_C"/>
    <property type="match status" value="1"/>
</dbReference>
<feature type="domain" description="UmuC" evidence="5">
    <location>
        <begin position="5"/>
        <end position="193"/>
    </location>
</feature>
<comment type="subunit">
    <text evidence="4">Monomer.</text>
</comment>
<dbReference type="Gene3D" id="3.40.1170.60">
    <property type="match status" value="1"/>
</dbReference>
<keyword evidence="3 4" id="KW-0239">DNA-directed DNA polymerase</keyword>
<evidence type="ECO:0000256" key="4">
    <source>
        <dbReference type="HAMAP-Rule" id="MF_01113"/>
    </source>
</evidence>
<dbReference type="GO" id="GO:0042276">
    <property type="term" value="P:error-prone translesion synthesis"/>
    <property type="evidence" value="ECO:0007669"/>
    <property type="project" value="TreeGrafter"/>
</dbReference>
<evidence type="ECO:0000256" key="2">
    <source>
        <dbReference type="ARBA" id="ARBA00022457"/>
    </source>
</evidence>
<reference evidence="6" key="1">
    <citation type="submission" date="2020-10" db="EMBL/GenBank/DDBJ databases">
        <authorList>
            <person name="Gilroy R."/>
        </authorList>
    </citation>
    <scope>NUCLEOTIDE SEQUENCE</scope>
    <source>
        <strain evidence="6">CHK187-14744</strain>
    </source>
</reference>
<dbReference type="InterPro" id="IPR024728">
    <property type="entry name" value="PolY_HhH_motif"/>
</dbReference>
<name>A0A9D1HGB8_9FIRM</name>
<feature type="site" description="Substrate discrimination" evidence="4">
    <location>
        <position position="14"/>
    </location>
</feature>
<keyword evidence="4" id="KW-0460">Magnesium</keyword>
<sequence length="403" mass="45208">MCPVIFHIDVNSAYLSWSAVHMLSKGYPTDLRTVDAAVGGDTSKRRGVILAKSIPAKRYHVRTGEPVTDALKKCPHLLLIPPDHDLYRQFSQEMRKILAEYSDDIRPYSIDECFMVYRPFPGDDHSPVKAAHIIRQRIFNELGFTVNVGISTNFLLAKMASDFEKPNRVHTLFPEEIPEKMWPLPVEDLFMVGHAAAARLELLGIRTIGELAHTDPNILYAHLKSHGRTIWEYANGIEKSPVETRTQAAKGIGHSTTLSADVTSVSEASQVLLELAKKVSLRLRAARLFAGMVSVEIKYSDFRSFSHQKQLPEAVQDPAILHQTGMELFNELWTGQPIRLLGLRTSKLSDAPVHQMDLFEAASHIRHQKLDKALDAIRQKYGDSAIIRGSSLTSPSENDKRDD</sequence>
<evidence type="ECO:0000313" key="6">
    <source>
        <dbReference type="EMBL" id="HIU02693.1"/>
    </source>
</evidence>
<comment type="cofactor">
    <cofactor evidence="4">
        <name>Mg(2+)</name>
        <dbReference type="ChEBI" id="CHEBI:18420"/>
    </cofactor>
    <text evidence="4">Binds 2 magnesium ions per subunit.</text>
</comment>
<reference evidence="6" key="2">
    <citation type="journal article" date="2021" name="PeerJ">
        <title>Extensive microbial diversity within the chicken gut microbiome revealed by metagenomics and culture.</title>
        <authorList>
            <person name="Gilroy R."/>
            <person name="Ravi A."/>
            <person name="Getino M."/>
            <person name="Pursley I."/>
            <person name="Horton D.L."/>
            <person name="Alikhan N.F."/>
            <person name="Baker D."/>
            <person name="Gharbi K."/>
            <person name="Hall N."/>
            <person name="Watson M."/>
            <person name="Adriaenssens E.M."/>
            <person name="Foster-Nyarko E."/>
            <person name="Jarju S."/>
            <person name="Secka A."/>
            <person name="Antonio M."/>
            <person name="Oren A."/>
            <person name="Chaudhuri R.R."/>
            <person name="La Ragione R."/>
            <person name="Hildebrand F."/>
            <person name="Pallen M.J."/>
        </authorList>
    </citation>
    <scope>NUCLEOTIDE SEQUENCE</scope>
    <source>
        <strain evidence="6">CHK187-14744</strain>
    </source>
</reference>
<keyword evidence="4" id="KW-0235">DNA replication</keyword>